<organism evidence="3 4">
    <name type="scientific">Avibacterium paragallinarum</name>
    <name type="common">Haemophilus gallinarum</name>
    <dbReference type="NCBI Taxonomy" id="728"/>
    <lineage>
        <taxon>Bacteria</taxon>
        <taxon>Pseudomonadati</taxon>
        <taxon>Pseudomonadota</taxon>
        <taxon>Gammaproteobacteria</taxon>
        <taxon>Pasteurellales</taxon>
        <taxon>Pasteurellaceae</taxon>
        <taxon>Avibacterium</taxon>
    </lineage>
</organism>
<protein>
    <submittedName>
        <fullName evidence="3">N-6 DNA methylase</fullName>
    </submittedName>
</protein>
<dbReference type="Gene3D" id="3.40.50.150">
    <property type="entry name" value="Vaccinia Virus protein VP39"/>
    <property type="match status" value="1"/>
</dbReference>
<dbReference type="AlphaFoldDB" id="A0A377I5X2"/>
<dbReference type="Pfam" id="PF02384">
    <property type="entry name" value="N6_Mtase"/>
    <property type="match status" value="1"/>
</dbReference>
<comment type="similarity">
    <text evidence="1">Belongs to the N(4)/N(6)-methyltransferase family.</text>
</comment>
<dbReference type="EMBL" id="UGHK01000001">
    <property type="protein sequence ID" value="STO70159.1"/>
    <property type="molecule type" value="Genomic_DNA"/>
</dbReference>
<dbReference type="GO" id="GO:0008170">
    <property type="term" value="F:N-methyltransferase activity"/>
    <property type="evidence" value="ECO:0007669"/>
    <property type="project" value="InterPro"/>
</dbReference>
<evidence type="ECO:0000256" key="1">
    <source>
        <dbReference type="ARBA" id="ARBA00006594"/>
    </source>
</evidence>
<evidence type="ECO:0000313" key="4">
    <source>
        <dbReference type="Proteomes" id="UP000254465"/>
    </source>
</evidence>
<keyword evidence="3" id="KW-0489">Methyltransferase</keyword>
<evidence type="ECO:0000259" key="2">
    <source>
        <dbReference type="Pfam" id="PF02384"/>
    </source>
</evidence>
<dbReference type="GO" id="GO:0032259">
    <property type="term" value="P:methylation"/>
    <property type="evidence" value="ECO:0007669"/>
    <property type="project" value="UniProtKB-KW"/>
</dbReference>
<dbReference type="InterPro" id="IPR029063">
    <property type="entry name" value="SAM-dependent_MTases_sf"/>
</dbReference>
<evidence type="ECO:0000313" key="3">
    <source>
        <dbReference type="EMBL" id="STO70159.1"/>
    </source>
</evidence>
<dbReference type="RefSeq" id="WP_017807134.1">
    <property type="nucleotide sequence ID" value="NZ_RQXP01000035.1"/>
</dbReference>
<dbReference type="SUPFAM" id="SSF53335">
    <property type="entry name" value="S-adenosyl-L-methionine-dependent methyltransferases"/>
    <property type="match status" value="1"/>
</dbReference>
<reference evidence="3 4" key="1">
    <citation type="submission" date="2018-06" db="EMBL/GenBank/DDBJ databases">
        <authorList>
            <consortium name="Pathogen Informatics"/>
            <person name="Doyle S."/>
        </authorList>
    </citation>
    <scope>NUCLEOTIDE SEQUENCE [LARGE SCALE GENOMIC DNA]</scope>
    <source>
        <strain evidence="3 4">NCTC11296</strain>
    </source>
</reference>
<dbReference type="GO" id="GO:0003677">
    <property type="term" value="F:DNA binding"/>
    <property type="evidence" value="ECO:0007669"/>
    <property type="project" value="InterPro"/>
</dbReference>
<proteinExistence type="inferred from homology"/>
<gene>
    <name evidence="3" type="ORF">NCTC11296_00038</name>
</gene>
<dbReference type="InterPro" id="IPR003356">
    <property type="entry name" value="DNA_methylase_A-5"/>
</dbReference>
<accession>A0A377I5X2</accession>
<dbReference type="Proteomes" id="UP000254465">
    <property type="component" value="Unassembled WGS sequence"/>
</dbReference>
<feature type="domain" description="DNA methylase adenine-specific" evidence="2">
    <location>
        <begin position="46"/>
        <end position="168"/>
    </location>
</feature>
<sequence length="271" mass="31650">MSYQDFYQCADRPITQHSEFESYLKELLFKKSEREDFYRRLLAKNHDVSCDTFKDYFEQYAAERKSNKQDYTPNAVAELLSILTNGEMSEPNGYTAYDPTAGTGSLIIKKWYSDMMQETIFSYAPHRYFYLCEELADNAIPYLLHNLALRGMNAIVIHGNTLEREAKQIYFIQNSKDDCMCFSDINVMPHSEDIAKEFNIQNWLEPEIKHIESGLVIGKHTLPMQRQPLIINTEYKEQPQKEIKPHEGAKLEDVATIERVKKKTKFTARGQ</sequence>
<name>A0A377I5X2_AVIPA</name>
<keyword evidence="3" id="KW-0808">Transferase</keyword>